<dbReference type="PROSITE" id="PS51462">
    <property type="entry name" value="NUDIX"/>
    <property type="match status" value="1"/>
</dbReference>
<proteinExistence type="predicted"/>
<dbReference type="Proteomes" id="UP000502065">
    <property type="component" value="Chromosome"/>
</dbReference>
<name>A0AAE7B2T1_9BACT</name>
<dbReference type="EMBL" id="CP030944">
    <property type="protein sequence ID" value="QKE26518.1"/>
    <property type="molecule type" value="Genomic_DNA"/>
</dbReference>
<dbReference type="Gene3D" id="3.90.79.10">
    <property type="entry name" value="Nucleoside Triphosphate Pyrophosphohydrolase"/>
    <property type="match status" value="1"/>
</dbReference>
<evidence type="ECO:0000313" key="3">
    <source>
        <dbReference type="Proteomes" id="UP000502065"/>
    </source>
</evidence>
<organism evidence="2 3">
    <name type="scientific">Arcobacter aquimarinus</name>
    <dbReference type="NCBI Taxonomy" id="1315211"/>
    <lineage>
        <taxon>Bacteria</taxon>
        <taxon>Pseudomonadati</taxon>
        <taxon>Campylobacterota</taxon>
        <taxon>Epsilonproteobacteria</taxon>
        <taxon>Campylobacterales</taxon>
        <taxon>Arcobacteraceae</taxon>
        <taxon>Arcobacter</taxon>
    </lineage>
</organism>
<evidence type="ECO:0000259" key="1">
    <source>
        <dbReference type="PROSITE" id="PS51462"/>
    </source>
</evidence>
<dbReference type="KEGG" id="aaqi:AAQM_1780"/>
<dbReference type="AlphaFoldDB" id="A0AAE7B2T1"/>
<evidence type="ECO:0000313" key="2">
    <source>
        <dbReference type="EMBL" id="QKE26518.1"/>
    </source>
</evidence>
<keyword evidence="2" id="KW-0378">Hydrolase</keyword>
<dbReference type="RefSeq" id="WP_228254539.1">
    <property type="nucleotide sequence ID" value="NZ_CP030944.1"/>
</dbReference>
<feature type="domain" description="Nudix hydrolase" evidence="1">
    <location>
        <begin position="7"/>
        <end position="144"/>
    </location>
</feature>
<dbReference type="InterPro" id="IPR015797">
    <property type="entry name" value="NUDIX_hydrolase-like_dom_sf"/>
</dbReference>
<sequence length="150" mass="17441">MKMRSHVKTYGVVPYLIKGNDIKILLCLSVASKDKWGCLKGTKNKTETAYECAKREFYEESSISVEIALFENYFEQLNIDKDVGVWLVNATNIEDLDKFFSNDTLKSNYLSWENSKVKFFSLNNLPRIKNKQVNLIKEIKDFLKSKNLSH</sequence>
<dbReference type="SUPFAM" id="SSF55811">
    <property type="entry name" value="Nudix"/>
    <property type="match status" value="1"/>
</dbReference>
<dbReference type="GO" id="GO:0016787">
    <property type="term" value="F:hydrolase activity"/>
    <property type="evidence" value="ECO:0007669"/>
    <property type="project" value="UniProtKB-KW"/>
</dbReference>
<protein>
    <submittedName>
        <fullName evidence="2">Diadenosine tetraphosphate hydrolase</fullName>
    </submittedName>
</protein>
<gene>
    <name evidence="2" type="ORF">AAQM_1780</name>
</gene>
<dbReference type="InterPro" id="IPR000086">
    <property type="entry name" value="NUDIX_hydrolase_dom"/>
</dbReference>
<reference evidence="2 3" key="1">
    <citation type="submission" date="2018-07" db="EMBL/GenBank/DDBJ databases">
        <title>Identification of phenol metabolism pathways in Arcobacter.</title>
        <authorList>
            <person name="Miller W.G."/>
            <person name="Yee E."/>
            <person name="Bono J.L."/>
        </authorList>
    </citation>
    <scope>NUCLEOTIDE SEQUENCE [LARGE SCALE GENOMIC DNA]</scope>
    <source>
        <strain evidence="2 3">W63</strain>
    </source>
</reference>
<accession>A0AAE7B2T1</accession>
<keyword evidence="3" id="KW-1185">Reference proteome</keyword>